<dbReference type="InterPro" id="IPR000326">
    <property type="entry name" value="PAP2/HPO"/>
</dbReference>
<evidence type="ECO:0000313" key="2">
    <source>
        <dbReference type="EMBL" id="BDI28096.1"/>
    </source>
</evidence>
<accession>A0A402CRX8</accession>
<evidence type="ECO:0000313" key="3">
    <source>
        <dbReference type="Proteomes" id="UP000287394"/>
    </source>
</evidence>
<dbReference type="KEGG" id="ccot:CCAX7_001470"/>
<dbReference type="Gene3D" id="1.20.144.10">
    <property type="entry name" value="Phosphatidic acid phosphatase type 2/haloperoxidase"/>
    <property type="match status" value="1"/>
</dbReference>
<dbReference type="AlphaFoldDB" id="A0A402CRX8"/>
<keyword evidence="3" id="KW-1185">Reference proteome</keyword>
<name>A0A402CRX8_9BACT</name>
<reference evidence="2 3" key="1">
    <citation type="journal article" date="2019" name="Int. J. Syst. Evol. Microbiol.">
        <title>Capsulimonas corticalis gen. nov., sp. nov., an aerobic capsulated bacterium, of a novel bacterial order, Capsulimonadales ord. nov., of the class Armatimonadia of the phylum Armatimonadetes.</title>
        <authorList>
            <person name="Li J."/>
            <person name="Kudo C."/>
            <person name="Tonouchi A."/>
        </authorList>
    </citation>
    <scope>NUCLEOTIDE SEQUENCE [LARGE SCALE GENOMIC DNA]</scope>
    <source>
        <strain evidence="2 3">AX-7</strain>
    </source>
</reference>
<proteinExistence type="predicted"/>
<feature type="domain" description="Phosphatidic acid phosphatase type 2/haloperoxidase" evidence="1">
    <location>
        <begin position="58"/>
        <end position="121"/>
    </location>
</feature>
<organism evidence="2 3">
    <name type="scientific">Capsulimonas corticalis</name>
    <dbReference type="NCBI Taxonomy" id="2219043"/>
    <lineage>
        <taxon>Bacteria</taxon>
        <taxon>Bacillati</taxon>
        <taxon>Armatimonadota</taxon>
        <taxon>Armatimonadia</taxon>
        <taxon>Capsulimonadales</taxon>
        <taxon>Capsulimonadaceae</taxon>
        <taxon>Capsulimonas</taxon>
    </lineage>
</organism>
<dbReference type="Pfam" id="PF01569">
    <property type="entry name" value="PAP2"/>
    <property type="match status" value="1"/>
</dbReference>
<dbReference type="InterPro" id="IPR036938">
    <property type="entry name" value="PAP2/HPO_sf"/>
</dbReference>
<dbReference type="Proteomes" id="UP000287394">
    <property type="component" value="Chromosome"/>
</dbReference>
<protein>
    <recommendedName>
        <fullName evidence="1">Phosphatidic acid phosphatase type 2/haloperoxidase domain-containing protein</fullName>
    </recommendedName>
</protein>
<dbReference type="SUPFAM" id="SSF48317">
    <property type="entry name" value="Acid phosphatase/Vanadium-dependent haloperoxidase"/>
    <property type="match status" value="1"/>
</dbReference>
<evidence type="ECO:0000259" key="1">
    <source>
        <dbReference type="Pfam" id="PF01569"/>
    </source>
</evidence>
<gene>
    <name evidence="2" type="ORF">CCAX7_001470</name>
</gene>
<dbReference type="EMBL" id="AP025739">
    <property type="protein sequence ID" value="BDI28096.1"/>
    <property type="molecule type" value="Genomic_DNA"/>
</dbReference>
<dbReference type="RefSeq" id="WP_165863985.1">
    <property type="nucleotide sequence ID" value="NZ_AP025739.1"/>
</dbReference>
<sequence>MTDAAHYIADSLNPLLIIFLFCTGIARRARFSVWKYWVACAVGIGVAVIVAEAGKYFVVWTSHPSFPSGHESFAISASACLAAADRRWLWAVVPLCLTMGWALVAAGYHFPVDILGAVLLAPWPPIVVFHRLRSRVAQ</sequence>